<dbReference type="GO" id="GO:0005737">
    <property type="term" value="C:cytoplasm"/>
    <property type="evidence" value="ECO:0007669"/>
    <property type="project" value="TreeGrafter"/>
</dbReference>
<proteinExistence type="predicted"/>
<dbReference type="Pfam" id="PF19273">
    <property type="entry name" value="Exportin-5"/>
    <property type="match status" value="1"/>
</dbReference>
<dbReference type="EMBL" id="CDSF01000114">
    <property type="protein sequence ID" value="CEP01606.1"/>
    <property type="molecule type" value="Genomic_DNA"/>
</dbReference>
<protein>
    <submittedName>
        <fullName evidence="3">Uncharacterized protein</fullName>
    </submittedName>
</protein>
<reference evidence="4 6" key="2">
    <citation type="submission" date="2018-03" db="EMBL/GenBank/DDBJ databases">
        <authorList>
            <person name="Fogelqvist J."/>
        </authorList>
    </citation>
    <scope>NUCLEOTIDE SEQUENCE [LARGE SCALE GENOMIC DNA]</scope>
</reference>
<evidence type="ECO:0000313" key="4">
    <source>
        <dbReference type="EMBL" id="SPQ99450.1"/>
    </source>
</evidence>
<dbReference type="InterPro" id="IPR045065">
    <property type="entry name" value="XPO1/5"/>
</dbReference>
<dbReference type="Gene3D" id="1.25.10.10">
    <property type="entry name" value="Leucine-rich Repeat Variant"/>
    <property type="match status" value="1"/>
</dbReference>
<dbReference type="PANTHER" id="PTHR11223">
    <property type="entry name" value="EXPORTIN 1/5"/>
    <property type="match status" value="1"/>
</dbReference>
<evidence type="ECO:0000313" key="6">
    <source>
        <dbReference type="Proteomes" id="UP000290189"/>
    </source>
</evidence>
<geneLocation type="mitochondrion" evidence="4"/>
<feature type="domain" description="Exportin-5 C-terminal" evidence="2">
    <location>
        <begin position="289"/>
        <end position="1020"/>
    </location>
</feature>
<dbReference type="GO" id="GO:0042565">
    <property type="term" value="C:RNA nuclear export complex"/>
    <property type="evidence" value="ECO:0007669"/>
    <property type="project" value="TreeGrafter"/>
</dbReference>
<dbReference type="InterPro" id="IPR011989">
    <property type="entry name" value="ARM-like"/>
</dbReference>
<dbReference type="InterPro" id="IPR016024">
    <property type="entry name" value="ARM-type_fold"/>
</dbReference>
<name>A0A0G4J300_PLABS</name>
<accession>A0A0G4J300</accession>
<dbReference type="GO" id="GO:0003723">
    <property type="term" value="F:RNA binding"/>
    <property type="evidence" value="ECO:0007669"/>
    <property type="project" value="TreeGrafter"/>
</dbReference>
<gene>
    <name evidence="3" type="ORF">PBRA_008548</name>
    <name evidence="4" type="ORF">PLBR_LOCUS6665</name>
</gene>
<keyword evidence="4" id="KW-0496">Mitochondrion</keyword>
<dbReference type="GO" id="GO:0005049">
    <property type="term" value="F:nuclear export signal receptor activity"/>
    <property type="evidence" value="ECO:0007669"/>
    <property type="project" value="InterPro"/>
</dbReference>
<sequence length="1065" mass="115922">MSAEALLAALAAIHDPTTPAPLRLQATAQCEAFKAAGIASMPVALQLCRRSSPQAGRHFGLQTIIHVVEQCWNNLSPDDKQIMCQTAVQLCQEDDTGSRFVCEMQARIIVEIACRQWPQEWPRLHEILLDLAARSQHNAIVTCSVFTGLAELVVKPTQPGRVFLPERRRLEIRQGLEACLPAVNAALGGMLQVGSREVALAAITCIAATAEWESHANLVASQILSRLSALMTSRTDLFEFAVEPLLKICSRRPPSLTDDLVAELIAVWRATVLVTSTILRSAPFPDQQRLLKIAVELLAALSRHQMQPLLDTNDVSLHHMYLALLGDLLKYPDDADVGITTLSIWLPVIKSGKLVSAEQRPALLTELLQISADRVIAGAPSTGTTDEQSRNAQRYRTSLLDMVRVVAGEAPTAAIQVAGGHCLCLLSVRGSDVAQAQSAQMMLQTVLETPAIRQILAGEAPDKDGVEALAYSLLVSLLQLHCEDTQLLIRYCSALSHFHELLGRRPDVLRLAIDKLLTINDLGSADVPDELAYQRKAICVLIGLAKRARPCAVMVQWFPTLSPAVMALCSQRPRHAAQLIEFLVAIANSLADPQQRVAYVSALIEPDLVAFQTIVSDMTSSRFMSLFGLGRVDGKVAFNIAQAKALRPQLRQILGLLASFLSILRTASVDERIWTSLLPGIVTLTTRLHELYCVRPDDMAPSANAILEVSHGDAHIQIRKMVGDQRSDVEADVDVSRAQFGSLRDRLYGLLAVVMQVRPVAVVACLPQSLSAFSIWRLQPILQKVLTPFLESHCPVEDDIFVRVFAQVVREMLNVLRVAWNRAAVPQERVSVERDVFEDNALRDLTRAVLSLIMSTVATSGWVPFAEANPAAGPSRADAALDRVASSPPILQDLFAITSLAIQCPDSHAQRSASIITCRLIPATVACGCQQMVVEMCSLVLRSLSCDVTGHPDHISVVQVALHQLALDRSSNVADLLRTIPGAVPQEVDRLVDELKGAPQSTKVLRSAVRAFLLAYVIGKQCDRANGAKIVDLDAPLVFAAKPSPTIADDDTPIVALHDLLESQT</sequence>
<dbReference type="GO" id="GO:0006405">
    <property type="term" value="P:RNA export from nucleus"/>
    <property type="evidence" value="ECO:0007669"/>
    <property type="project" value="TreeGrafter"/>
</dbReference>
<reference evidence="3 5" key="1">
    <citation type="submission" date="2015-02" db="EMBL/GenBank/DDBJ databases">
        <authorList>
            <person name="Chooi Y.-H."/>
        </authorList>
    </citation>
    <scope>NUCLEOTIDE SEQUENCE [LARGE SCALE GENOMIC DNA]</scope>
    <source>
        <strain evidence="3">E3</strain>
    </source>
</reference>
<dbReference type="OrthoDB" id="2215036at2759"/>
<dbReference type="PANTHER" id="PTHR11223:SF3">
    <property type="entry name" value="EXPORTIN-5"/>
    <property type="match status" value="1"/>
</dbReference>
<dbReference type="InterPro" id="IPR045478">
    <property type="entry name" value="Exportin-5_C"/>
</dbReference>
<dbReference type="AlphaFoldDB" id="A0A0G4J300"/>
<evidence type="ECO:0000259" key="2">
    <source>
        <dbReference type="Pfam" id="PF19273"/>
    </source>
</evidence>
<keyword evidence="5" id="KW-1185">Reference proteome</keyword>
<feature type="domain" description="Exportin-1/Importin-beta-like" evidence="1">
    <location>
        <begin position="101"/>
        <end position="243"/>
    </location>
</feature>
<dbReference type="GO" id="GO:0006611">
    <property type="term" value="P:protein export from nucleus"/>
    <property type="evidence" value="ECO:0007669"/>
    <property type="project" value="InterPro"/>
</dbReference>
<dbReference type="STRING" id="37360.A0A0G4J300"/>
<dbReference type="GO" id="GO:0005634">
    <property type="term" value="C:nucleus"/>
    <property type="evidence" value="ECO:0007669"/>
    <property type="project" value="TreeGrafter"/>
</dbReference>
<evidence type="ECO:0000259" key="1">
    <source>
        <dbReference type="Pfam" id="PF08389"/>
    </source>
</evidence>
<organism evidence="3 5">
    <name type="scientific">Plasmodiophora brassicae</name>
    <name type="common">Clubroot disease agent</name>
    <dbReference type="NCBI Taxonomy" id="37360"/>
    <lineage>
        <taxon>Eukaryota</taxon>
        <taxon>Sar</taxon>
        <taxon>Rhizaria</taxon>
        <taxon>Endomyxa</taxon>
        <taxon>Phytomyxea</taxon>
        <taxon>Plasmodiophorida</taxon>
        <taxon>Plasmodiophoridae</taxon>
        <taxon>Plasmodiophora</taxon>
    </lineage>
</organism>
<dbReference type="Pfam" id="PF08389">
    <property type="entry name" value="Xpo1"/>
    <property type="match status" value="1"/>
</dbReference>
<evidence type="ECO:0000313" key="3">
    <source>
        <dbReference type="EMBL" id="CEP01606.1"/>
    </source>
</evidence>
<dbReference type="SUPFAM" id="SSF48371">
    <property type="entry name" value="ARM repeat"/>
    <property type="match status" value="1"/>
</dbReference>
<dbReference type="Proteomes" id="UP000039324">
    <property type="component" value="Unassembled WGS sequence"/>
</dbReference>
<dbReference type="InterPro" id="IPR013598">
    <property type="entry name" value="Exportin-1/Importin-b-like"/>
</dbReference>
<dbReference type="Proteomes" id="UP000290189">
    <property type="component" value="Unassembled WGS sequence"/>
</dbReference>
<evidence type="ECO:0000313" key="5">
    <source>
        <dbReference type="Proteomes" id="UP000039324"/>
    </source>
</evidence>
<dbReference type="EMBL" id="OVEO01000012">
    <property type="protein sequence ID" value="SPQ99450.1"/>
    <property type="molecule type" value="Genomic_DNA"/>
</dbReference>